<keyword evidence="2 5" id="KW-0812">Transmembrane</keyword>
<dbReference type="PANTHER" id="PTHR11730">
    <property type="entry name" value="AMMONIUM TRANSPORTER"/>
    <property type="match status" value="1"/>
</dbReference>
<dbReference type="Pfam" id="PF00909">
    <property type="entry name" value="Ammonium_transp"/>
    <property type="match status" value="1"/>
</dbReference>
<dbReference type="InterPro" id="IPR029020">
    <property type="entry name" value="Ammonium/urea_transptr"/>
</dbReference>
<comment type="caution">
    <text evidence="7">The sequence shown here is derived from an EMBL/GenBank/DDBJ whole genome shotgun (WGS) entry which is preliminary data.</text>
</comment>
<dbReference type="Proteomes" id="UP000887116">
    <property type="component" value="Unassembled WGS sequence"/>
</dbReference>
<reference evidence="7" key="1">
    <citation type="submission" date="2020-07" db="EMBL/GenBank/DDBJ databases">
        <title>Multicomponent nature underlies the extraordinary mechanical properties of spider dragline silk.</title>
        <authorList>
            <person name="Kono N."/>
            <person name="Nakamura H."/>
            <person name="Mori M."/>
            <person name="Yoshida Y."/>
            <person name="Ohtoshi R."/>
            <person name="Malay A.D."/>
            <person name="Moran D.A.P."/>
            <person name="Tomita M."/>
            <person name="Numata K."/>
            <person name="Arakawa K."/>
        </authorList>
    </citation>
    <scope>NUCLEOTIDE SEQUENCE</scope>
</reference>
<evidence type="ECO:0000256" key="4">
    <source>
        <dbReference type="ARBA" id="ARBA00023136"/>
    </source>
</evidence>
<dbReference type="OrthoDB" id="534912at2759"/>
<evidence type="ECO:0000256" key="1">
    <source>
        <dbReference type="ARBA" id="ARBA00004141"/>
    </source>
</evidence>
<evidence type="ECO:0000256" key="5">
    <source>
        <dbReference type="SAM" id="Phobius"/>
    </source>
</evidence>
<dbReference type="PANTHER" id="PTHR11730:SF58">
    <property type="entry name" value="AMMONIUM TRANSPORTER"/>
    <property type="match status" value="1"/>
</dbReference>
<dbReference type="GO" id="GO:0005886">
    <property type="term" value="C:plasma membrane"/>
    <property type="evidence" value="ECO:0007669"/>
    <property type="project" value="TreeGrafter"/>
</dbReference>
<dbReference type="AlphaFoldDB" id="A0A8X6EYV6"/>
<dbReference type="SUPFAM" id="SSF111352">
    <property type="entry name" value="Ammonium transporter"/>
    <property type="match status" value="1"/>
</dbReference>
<evidence type="ECO:0000256" key="3">
    <source>
        <dbReference type="ARBA" id="ARBA00022989"/>
    </source>
</evidence>
<proteinExistence type="predicted"/>
<dbReference type="GO" id="GO:0008519">
    <property type="term" value="F:ammonium channel activity"/>
    <property type="evidence" value="ECO:0007669"/>
    <property type="project" value="InterPro"/>
</dbReference>
<dbReference type="EMBL" id="BMAO01000205">
    <property type="protein sequence ID" value="GFQ65167.1"/>
    <property type="molecule type" value="Genomic_DNA"/>
</dbReference>
<keyword evidence="3 5" id="KW-1133">Transmembrane helix</keyword>
<evidence type="ECO:0000313" key="7">
    <source>
        <dbReference type="EMBL" id="GFQ65167.1"/>
    </source>
</evidence>
<evidence type="ECO:0000256" key="2">
    <source>
        <dbReference type="ARBA" id="ARBA00022692"/>
    </source>
</evidence>
<dbReference type="Gene3D" id="1.10.3430.10">
    <property type="entry name" value="Ammonium transporter AmtB like domains"/>
    <property type="match status" value="1"/>
</dbReference>
<gene>
    <name evidence="7" type="primary">amt-3_0</name>
    <name evidence="7" type="ORF">TNCT_733581</name>
</gene>
<accession>A0A8X6EYV6</accession>
<evidence type="ECO:0000313" key="8">
    <source>
        <dbReference type="Proteomes" id="UP000887116"/>
    </source>
</evidence>
<organism evidence="7 8">
    <name type="scientific">Trichonephila clavata</name>
    <name type="common">Joro spider</name>
    <name type="synonym">Nephila clavata</name>
    <dbReference type="NCBI Taxonomy" id="2740835"/>
    <lineage>
        <taxon>Eukaryota</taxon>
        <taxon>Metazoa</taxon>
        <taxon>Ecdysozoa</taxon>
        <taxon>Arthropoda</taxon>
        <taxon>Chelicerata</taxon>
        <taxon>Arachnida</taxon>
        <taxon>Araneae</taxon>
        <taxon>Araneomorphae</taxon>
        <taxon>Entelegynae</taxon>
        <taxon>Araneoidea</taxon>
        <taxon>Nephilidae</taxon>
        <taxon>Trichonephila</taxon>
    </lineage>
</organism>
<feature type="transmembrane region" description="Helical" evidence="5">
    <location>
        <begin position="20"/>
        <end position="43"/>
    </location>
</feature>
<keyword evidence="4 5" id="KW-0472">Membrane</keyword>
<comment type="subcellular location">
    <subcellularLocation>
        <location evidence="1">Membrane</location>
        <topology evidence="1">Multi-pass membrane protein</topology>
    </subcellularLocation>
</comment>
<sequence>MFLLGWVWTDRGFLSALNVVDIAGCSAVHLVGGTSALVAAIMLKPRLGRYDNEENSVLSLGSPTNALVGMFMLW</sequence>
<dbReference type="GO" id="GO:0097272">
    <property type="term" value="P:ammonium homeostasis"/>
    <property type="evidence" value="ECO:0007669"/>
    <property type="project" value="TreeGrafter"/>
</dbReference>
<protein>
    <submittedName>
        <fullName evidence="7">Ammonium transporter 3</fullName>
    </submittedName>
</protein>
<feature type="domain" description="Ammonium transporter AmtB-like" evidence="6">
    <location>
        <begin position="4"/>
        <end position="74"/>
    </location>
</feature>
<name>A0A8X6EYV6_TRICU</name>
<keyword evidence="8" id="KW-1185">Reference proteome</keyword>
<evidence type="ECO:0000259" key="6">
    <source>
        <dbReference type="Pfam" id="PF00909"/>
    </source>
</evidence>
<dbReference type="InterPro" id="IPR024041">
    <property type="entry name" value="NH4_transpt_AmtB-like_dom"/>
</dbReference>